<sequence length="251" mass="27754">MNEWYSACKKAASVLFKSIPETYRTRTFPGIIGDIKALPSKKSLSLISRKNGLGKQYAYLYLTRGIDGGKGYQACAVEALSTVLGKRKKDIIKGYILDVGCAIGVTAGIMSLENTTGFDLFWDLIQTARSIDSITNRKNNYVVADMTEVWPFESVFNTVVCGLVCHHLKKQKDIIAFFSNANRILKPAGSLVITMPSGSISKISHLNNLFCALETFGFKVNRKLSGLILSDDSSHSLFWMFLIIAEKVSDE</sequence>
<feature type="non-terminal residue" evidence="1">
    <location>
        <position position="251"/>
    </location>
</feature>
<dbReference type="InterPro" id="IPR029063">
    <property type="entry name" value="SAM-dependent_MTases_sf"/>
</dbReference>
<proteinExistence type="predicted"/>
<dbReference type="Pfam" id="PF13489">
    <property type="entry name" value="Methyltransf_23"/>
    <property type="match status" value="1"/>
</dbReference>
<dbReference type="EMBL" id="BARW01028706">
    <property type="protein sequence ID" value="GAJ15285.1"/>
    <property type="molecule type" value="Genomic_DNA"/>
</dbReference>
<comment type="caution">
    <text evidence="1">The sequence shown here is derived from an EMBL/GenBank/DDBJ whole genome shotgun (WGS) entry which is preliminary data.</text>
</comment>
<dbReference type="Gene3D" id="3.40.50.150">
    <property type="entry name" value="Vaccinia Virus protein VP39"/>
    <property type="match status" value="1"/>
</dbReference>
<dbReference type="CDD" id="cd02440">
    <property type="entry name" value="AdoMet_MTases"/>
    <property type="match status" value="1"/>
</dbReference>
<name>X1VW94_9ZZZZ</name>
<dbReference type="SUPFAM" id="SSF53335">
    <property type="entry name" value="S-adenosyl-L-methionine-dependent methyltransferases"/>
    <property type="match status" value="1"/>
</dbReference>
<accession>X1VW94</accession>
<protein>
    <submittedName>
        <fullName evidence="1">Uncharacterized protein</fullName>
    </submittedName>
</protein>
<evidence type="ECO:0000313" key="1">
    <source>
        <dbReference type="EMBL" id="GAJ15285.1"/>
    </source>
</evidence>
<organism evidence="1">
    <name type="scientific">marine sediment metagenome</name>
    <dbReference type="NCBI Taxonomy" id="412755"/>
    <lineage>
        <taxon>unclassified sequences</taxon>
        <taxon>metagenomes</taxon>
        <taxon>ecological metagenomes</taxon>
    </lineage>
</organism>
<reference evidence="1" key="1">
    <citation type="journal article" date="2014" name="Front. Microbiol.">
        <title>High frequency of phylogenetically diverse reductive dehalogenase-homologous genes in deep subseafloor sedimentary metagenomes.</title>
        <authorList>
            <person name="Kawai M."/>
            <person name="Futagami T."/>
            <person name="Toyoda A."/>
            <person name="Takaki Y."/>
            <person name="Nishi S."/>
            <person name="Hori S."/>
            <person name="Arai W."/>
            <person name="Tsubouchi T."/>
            <person name="Morono Y."/>
            <person name="Uchiyama I."/>
            <person name="Ito T."/>
            <person name="Fujiyama A."/>
            <person name="Inagaki F."/>
            <person name="Takami H."/>
        </authorList>
    </citation>
    <scope>NUCLEOTIDE SEQUENCE</scope>
    <source>
        <strain evidence="1">Expedition CK06-06</strain>
    </source>
</reference>
<gene>
    <name evidence="1" type="ORF">S12H4_46293</name>
</gene>
<dbReference type="AlphaFoldDB" id="X1VW94"/>